<evidence type="ECO:0000256" key="7">
    <source>
        <dbReference type="HAMAP-Rule" id="MF_00311"/>
    </source>
</evidence>
<evidence type="ECO:0000313" key="11">
    <source>
        <dbReference type="Proteomes" id="UP000246004"/>
    </source>
</evidence>
<keyword evidence="2 7" id="KW-0813">Transport</keyword>
<dbReference type="InterPro" id="IPR028987">
    <property type="entry name" value="ATP_synth_B-like_membr_sf"/>
</dbReference>
<comment type="subunit">
    <text evidence="7">Has multiple subunits with at least A(3), B(3), C, D, E, F, H, I and proteolipid K(x).</text>
</comment>
<evidence type="ECO:0000256" key="5">
    <source>
        <dbReference type="ARBA" id="ARBA00023136"/>
    </source>
</evidence>
<comment type="similarity">
    <text evidence="1 7">Belongs to the V-ATPase E subunit family.</text>
</comment>
<name>A0A2A2HC54_9EURY</name>
<sequence>MSVGADKIIEHIKADAQLKSDEIISKATVDSDKILADGEVQALAERDSIIDAAHKQADMKYQQIISEAKVNSRRKELESREELIEKAFRIASDKIEKLASENAANYVEALKNMIIDAAVEIGSSQLEIFVRADDIDNVNNMIDEISETVSEQTGQKTSFIIGSPIAIIGGAVVSTIDGDIEVKNTIEARMLRYRKYLRSEVAKKLFR</sequence>
<evidence type="ECO:0000313" key="8">
    <source>
        <dbReference type="EMBL" id="PAV07002.1"/>
    </source>
</evidence>
<keyword evidence="3 7" id="KW-0375">Hydrogen ion transport</keyword>
<dbReference type="GO" id="GO:0033178">
    <property type="term" value="C:proton-transporting two-sector ATPase complex, catalytic domain"/>
    <property type="evidence" value="ECO:0007669"/>
    <property type="project" value="InterPro"/>
</dbReference>
<keyword evidence="5 7" id="KW-0472">Membrane</keyword>
<dbReference type="OrthoDB" id="4691at2157"/>
<dbReference type="GO" id="GO:0046933">
    <property type="term" value="F:proton-transporting ATP synthase activity, rotational mechanism"/>
    <property type="evidence" value="ECO:0007669"/>
    <property type="project" value="UniProtKB-UniRule"/>
</dbReference>
<dbReference type="InterPro" id="IPR038495">
    <property type="entry name" value="ATPase_E_C"/>
</dbReference>
<dbReference type="Pfam" id="PF01991">
    <property type="entry name" value="vATP-synt_E"/>
    <property type="match status" value="1"/>
</dbReference>
<dbReference type="Proteomes" id="UP000217528">
    <property type="component" value="Unassembled WGS sequence"/>
</dbReference>
<dbReference type="EMBL" id="LWMS01000012">
    <property type="protein sequence ID" value="PWL08560.1"/>
    <property type="molecule type" value="Genomic_DNA"/>
</dbReference>
<reference evidence="9 11" key="1">
    <citation type="submission" date="2016-04" db="EMBL/GenBank/DDBJ databases">
        <title>Genome sequence of Methanosphaera cuniculi DSM 4103.</title>
        <authorList>
            <person name="Poehlein A."/>
            <person name="Seedorf H."/>
            <person name="Daniel R."/>
        </authorList>
    </citation>
    <scope>NUCLEOTIDE SEQUENCE [LARGE SCALE GENOMIC DNA]</scope>
    <source>
        <strain evidence="9 11">DSM 4103</strain>
    </source>
</reference>
<dbReference type="GO" id="GO:0042777">
    <property type="term" value="P:proton motive force-driven plasma membrane ATP synthesis"/>
    <property type="evidence" value="ECO:0007669"/>
    <property type="project" value="UniProtKB-UniRule"/>
</dbReference>
<dbReference type="Gene3D" id="3.30.2320.30">
    <property type="entry name" value="ATP synthase, E subunit, C-terminal"/>
    <property type="match status" value="1"/>
</dbReference>
<evidence type="ECO:0000256" key="2">
    <source>
        <dbReference type="ARBA" id="ARBA00022448"/>
    </source>
</evidence>
<dbReference type="SUPFAM" id="SSF81573">
    <property type="entry name" value="F1F0 ATP synthase subunit B, membrane domain"/>
    <property type="match status" value="1"/>
</dbReference>
<keyword evidence="10" id="KW-1185">Reference proteome</keyword>
<dbReference type="PANTHER" id="PTHR45715">
    <property type="entry name" value="ATPASE H+-TRANSPORTING V1 SUBUNIT E1A-RELATED"/>
    <property type="match status" value="1"/>
</dbReference>
<evidence type="ECO:0000256" key="1">
    <source>
        <dbReference type="ARBA" id="ARBA00005901"/>
    </source>
</evidence>
<comment type="subcellular location">
    <subcellularLocation>
        <location evidence="7">Cell membrane</location>
        <topology evidence="7">Peripheral membrane protein</topology>
    </subcellularLocation>
</comment>
<evidence type="ECO:0000313" key="10">
    <source>
        <dbReference type="Proteomes" id="UP000217528"/>
    </source>
</evidence>
<protein>
    <recommendedName>
        <fullName evidence="7">A-type ATP synthase subunit E</fullName>
    </recommendedName>
</protein>
<dbReference type="GO" id="GO:0005524">
    <property type="term" value="F:ATP binding"/>
    <property type="evidence" value="ECO:0007669"/>
    <property type="project" value="UniProtKB-UniRule"/>
</dbReference>
<organism evidence="8 10">
    <name type="scientific">Methanosphaera cuniculi</name>
    <dbReference type="NCBI Taxonomy" id="1077256"/>
    <lineage>
        <taxon>Archaea</taxon>
        <taxon>Methanobacteriati</taxon>
        <taxon>Methanobacteriota</taxon>
        <taxon>Methanomada group</taxon>
        <taxon>Methanobacteria</taxon>
        <taxon>Methanobacteriales</taxon>
        <taxon>Methanobacteriaceae</taxon>
        <taxon>Methanosphaera</taxon>
    </lineage>
</organism>
<comment type="function">
    <text evidence="7">Component of the A-type ATP synthase that produces ATP from ADP in the presence of a proton gradient across the membrane.</text>
</comment>
<dbReference type="HAMAP" id="MF_00311">
    <property type="entry name" value="ATP_synth_E_arch"/>
    <property type="match status" value="1"/>
</dbReference>
<dbReference type="Gene3D" id="1.20.5.620">
    <property type="entry name" value="F1F0 ATP synthase subunit B, membrane domain"/>
    <property type="match status" value="1"/>
</dbReference>
<comment type="caution">
    <text evidence="8">The sequence shown here is derived from an EMBL/GenBank/DDBJ whole genome shotgun (WGS) entry which is preliminary data.</text>
</comment>
<evidence type="ECO:0000256" key="3">
    <source>
        <dbReference type="ARBA" id="ARBA00022781"/>
    </source>
</evidence>
<reference evidence="8 10" key="2">
    <citation type="journal article" date="2017" name="BMC Genomics">
        <title>Genomic analysis of methanogenic archaea reveals a shift towards energy conservation.</title>
        <authorList>
            <person name="Gilmore S.P."/>
            <person name="Henske J.K."/>
            <person name="Sexton J.A."/>
            <person name="Solomon K.V."/>
            <person name="Seppala S."/>
            <person name="Yoo J.I."/>
            <person name="Huyett L.M."/>
            <person name="Pressman A."/>
            <person name="Cogan J.Z."/>
            <person name="Kivenson V."/>
            <person name="Peng X."/>
            <person name="Tan Y."/>
            <person name="Valentine D.L."/>
            <person name="O'Malley M.A."/>
        </authorList>
    </citation>
    <scope>NUCLEOTIDE SEQUENCE [LARGE SCALE GENOMIC DNA]</scope>
    <source>
        <strain evidence="8 10">1R-7</strain>
    </source>
</reference>
<evidence type="ECO:0000256" key="4">
    <source>
        <dbReference type="ARBA" id="ARBA00023065"/>
    </source>
</evidence>
<dbReference type="GO" id="GO:0046961">
    <property type="term" value="F:proton-transporting ATPase activity, rotational mechanism"/>
    <property type="evidence" value="ECO:0007669"/>
    <property type="project" value="InterPro"/>
</dbReference>
<dbReference type="SUPFAM" id="SSF160527">
    <property type="entry name" value="V-type ATPase subunit E-like"/>
    <property type="match status" value="1"/>
</dbReference>
<evidence type="ECO:0000256" key="6">
    <source>
        <dbReference type="ARBA" id="ARBA00023310"/>
    </source>
</evidence>
<keyword evidence="6 7" id="KW-0066">ATP synthesis</keyword>
<proteinExistence type="inferred from homology"/>
<dbReference type="EMBL" id="LMVN01000023">
    <property type="protein sequence ID" value="PAV07002.1"/>
    <property type="molecule type" value="Genomic_DNA"/>
</dbReference>
<keyword evidence="4 7" id="KW-0406">Ion transport</keyword>
<dbReference type="GO" id="GO:0005886">
    <property type="term" value="C:plasma membrane"/>
    <property type="evidence" value="ECO:0007669"/>
    <property type="project" value="UniProtKB-SubCell"/>
</dbReference>
<keyword evidence="7" id="KW-1003">Cell membrane</keyword>
<dbReference type="Proteomes" id="UP000246004">
    <property type="component" value="Unassembled WGS sequence"/>
</dbReference>
<evidence type="ECO:0000313" key="9">
    <source>
        <dbReference type="EMBL" id="PWL08560.1"/>
    </source>
</evidence>
<gene>
    <name evidence="7 9" type="primary">atpE</name>
    <name evidence="8" type="ORF">ASJ82_01865</name>
    <name evidence="9" type="ORF">MSCUN_05390</name>
</gene>
<dbReference type="AlphaFoldDB" id="A0A2A2HC54"/>
<accession>A0A2A2HC54</accession>
<dbReference type="RefSeq" id="WP_095608924.1">
    <property type="nucleotide sequence ID" value="NZ_CAUHCB010000015.1"/>
</dbReference>
<dbReference type="InterPro" id="IPR002842">
    <property type="entry name" value="ATPase_V1_Esu"/>
</dbReference>